<keyword evidence="3 12" id="KW-0732">Signal</keyword>
<dbReference type="Gene3D" id="3.20.20.80">
    <property type="entry name" value="Glycosidases"/>
    <property type="match status" value="1"/>
</dbReference>
<evidence type="ECO:0000313" key="15">
    <source>
        <dbReference type="EMBL" id="RAL60939.1"/>
    </source>
</evidence>
<feature type="domain" description="CBM1" evidence="13">
    <location>
        <begin position="368"/>
        <end position="404"/>
    </location>
</feature>
<keyword evidence="4 9" id="KW-0378">Hydrolase</keyword>
<name>A0A395IRE8_9HELO</name>
<dbReference type="InterPro" id="IPR001579">
    <property type="entry name" value="Glyco_hydro_18_chit_AS"/>
</dbReference>
<dbReference type="PROSITE" id="PS01095">
    <property type="entry name" value="GH18_1"/>
    <property type="match status" value="1"/>
</dbReference>
<dbReference type="Pfam" id="PF00734">
    <property type="entry name" value="CBM_1"/>
    <property type="match status" value="1"/>
</dbReference>
<keyword evidence="16" id="KW-1185">Reference proteome</keyword>
<accession>A0A395IRE8</accession>
<feature type="domain" description="GH18" evidence="14">
    <location>
        <begin position="1"/>
        <end position="286"/>
    </location>
</feature>
<evidence type="ECO:0000256" key="12">
    <source>
        <dbReference type="SAM" id="SignalP"/>
    </source>
</evidence>
<sequence>MFSFFKLAPLVGVLAGIPSAIAGFDPASQSNIAVYWGQNSYGQGTGDFVQQRLSHYCEKPTSLRVRKTYGKTILLTIGGATYSEGGFTSDAAAITGANNVWSWFGPYNPNVARPFGTAVIDGFDMDFESGNLNLPAFANQLRSLMNANKSKTWILSAAPQCPYPDAADGPMLAGAVSFDVVWVQFYNNYCGVQSYVPGAYSQNSFNFETWDTWAKTVSLNPNVRIMLGIPANTGAGSGYISTADLEGVITYSKTFSSFGGVMVWEITQLYANPGYLDAIDKNLGGPPATVPVSTSTVPVTYPTTSTTTPTTLATTTLVTTTPSLTLTTVTYIPPTTTTAPISTLKTVTTTSTIPTPPPSNGGGGGSGGLVNPWNQCGGIGWNGGTICTGGTTCVLYSVWYSQCNPSQFLV</sequence>
<evidence type="ECO:0000256" key="4">
    <source>
        <dbReference type="ARBA" id="ARBA00022801"/>
    </source>
</evidence>
<dbReference type="GO" id="GO:0006032">
    <property type="term" value="P:chitin catabolic process"/>
    <property type="evidence" value="ECO:0007669"/>
    <property type="project" value="UniProtKB-KW"/>
</dbReference>
<keyword evidence="7 9" id="KW-0326">Glycosidase</keyword>
<dbReference type="SMART" id="SM00236">
    <property type="entry name" value="fCBD"/>
    <property type="match status" value="1"/>
</dbReference>
<dbReference type="InterPro" id="IPR000254">
    <property type="entry name" value="CBD"/>
</dbReference>
<evidence type="ECO:0000256" key="10">
    <source>
        <dbReference type="RuleBase" id="RU004453"/>
    </source>
</evidence>
<dbReference type="GO" id="GO:0000272">
    <property type="term" value="P:polysaccharide catabolic process"/>
    <property type="evidence" value="ECO:0007669"/>
    <property type="project" value="UniProtKB-KW"/>
</dbReference>
<evidence type="ECO:0000256" key="8">
    <source>
        <dbReference type="ARBA" id="ARBA00023326"/>
    </source>
</evidence>
<comment type="caution">
    <text evidence="15">The sequence shown here is derived from an EMBL/GenBank/DDBJ whole genome shotgun (WGS) entry which is preliminary data.</text>
</comment>
<evidence type="ECO:0000256" key="1">
    <source>
        <dbReference type="ARBA" id="ARBA00000822"/>
    </source>
</evidence>
<dbReference type="InterPro" id="IPR050542">
    <property type="entry name" value="Glycosyl_Hydrlase18_Chitinase"/>
</dbReference>
<dbReference type="InterPro" id="IPR017853">
    <property type="entry name" value="GH"/>
</dbReference>
<dbReference type="GO" id="GO:0005576">
    <property type="term" value="C:extracellular region"/>
    <property type="evidence" value="ECO:0007669"/>
    <property type="project" value="InterPro"/>
</dbReference>
<dbReference type="PROSITE" id="PS51910">
    <property type="entry name" value="GH18_2"/>
    <property type="match status" value="1"/>
</dbReference>
<dbReference type="PANTHER" id="PTHR45708:SF49">
    <property type="entry name" value="ENDOCHITINASE"/>
    <property type="match status" value="1"/>
</dbReference>
<dbReference type="SUPFAM" id="SSF51445">
    <property type="entry name" value="(Trans)glycosidases"/>
    <property type="match status" value="1"/>
</dbReference>
<dbReference type="InterPro" id="IPR001223">
    <property type="entry name" value="Glyco_hydro18_cat"/>
</dbReference>
<dbReference type="EC" id="3.2.1.14" evidence="2"/>
<dbReference type="GO" id="GO:0008843">
    <property type="term" value="F:endochitinase activity"/>
    <property type="evidence" value="ECO:0007669"/>
    <property type="project" value="UniProtKB-EC"/>
</dbReference>
<dbReference type="GO" id="GO:0030248">
    <property type="term" value="F:cellulose binding"/>
    <property type="evidence" value="ECO:0007669"/>
    <property type="project" value="InterPro"/>
</dbReference>
<comment type="catalytic activity">
    <reaction evidence="1">
        <text>Random endo-hydrolysis of N-acetyl-beta-D-glucosaminide (1-&gt;4)-beta-linkages in chitin and chitodextrins.</text>
        <dbReference type="EC" id="3.2.1.14"/>
    </reaction>
</comment>
<comment type="similarity">
    <text evidence="10">Belongs to the glycosyl hydrolase 18 family.</text>
</comment>
<dbReference type="InterPro" id="IPR035971">
    <property type="entry name" value="CBD_sf"/>
</dbReference>
<evidence type="ECO:0000256" key="2">
    <source>
        <dbReference type="ARBA" id="ARBA00012729"/>
    </source>
</evidence>
<feature type="signal peptide" evidence="12">
    <location>
        <begin position="1"/>
        <end position="22"/>
    </location>
</feature>
<keyword evidence="8" id="KW-0624">Polysaccharide degradation</keyword>
<evidence type="ECO:0000256" key="6">
    <source>
        <dbReference type="ARBA" id="ARBA00023277"/>
    </source>
</evidence>
<dbReference type="AlphaFoldDB" id="A0A395IRE8"/>
<dbReference type="PROSITE" id="PS51164">
    <property type="entry name" value="CBM1_2"/>
    <property type="match status" value="1"/>
</dbReference>
<dbReference type="SUPFAM" id="SSF57180">
    <property type="entry name" value="Cellulose-binding domain"/>
    <property type="match status" value="1"/>
</dbReference>
<dbReference type="EMBL" id="QKRW01000035">
    <property type="protein sequence ID" value="RAL60939.1"/>
    <property type="molecule type" value="Genomic_DNA"/>
</dbReference>
<dbReference type="Proteomes" id="UP000249056">
    <property type="component" value="Unassembled WGS sequence"/>
</dbReference>
<dbReference type="Pfam" id="PF00704">
    <property type="entry name" value="Glyco_hydro_18"/>
    <property type="match status" value="1"/>
</dbReference>
<dbReference type="PROSITE" id="PS00562">
    <property type="entry name" value="CBM1_1"/>
    <property type="match status" value="1"/>
</dbReference>
<feature type="region of interest" description="Disordered" evidence="11">
    <location>
        <begin position="347"/>
        <end position="367"/>
    </location>
</feature>
<evidence type="ECO:0000259" key="14">
    <source>
        <dbReference type="PROSITE" id="PS51910"/>
    </source>
</evidence>
<proteinExistence type="inferred from homology"/>
<evidence type="ECO:0000256" key="11">
    <source>
        <dbReference type="SAM" id="MobiDB-lite"/>
    </source>
</evidence>
<feature type="chain" id="PRO_5017254023" description="chitinase" evidence="12">
    <location>
        <begin position="23"/>
        <end position="410"/>
    </location>
</feature>
<evidence type="ECO:0000256" key="9">
    <source>
        <dbReference type="RuleBase" id="RU000489"/>
    </source>
</evidence>
<gene>
    <name evidence="15" type="ORF">DID88_010037</name>
</gene>
<keyword evidence="6" id="KW-0119">Carbohydrate metabolism</keyword>
<dbReference type="OrthoDB" id="6020543at2759"/>
<evidence type="ECO:0000259" key="13">
    <source>
        <dbReference type="PROSITE" id="PS51164"/>
    </source>
</evidence>
<dbReference type="PANTHER" id="PTHR45708">
    <property type="entry name" value="ENDOCHITINASE"/>
    <property type="match status" value="1"/>
</dbReference>
<evidence type="ECO:0000256" key="7">
    <source>
        <dbReference type="ARBA" id="ARBA00023295"/>
    </source>
</evidence>
<reference evidence="15 16" key="1">
    <citation type="submission" date="2018-06" db="EMBL/GenBank/DDBJ databases">
        <title>Genome Sequence of the Brown Rot Fungal Pathogen Monilinia fructigena.</title>
        <authorList>
            <person name="Landi L."/>
            <person name="De Miccolis Angelini R.M."/>
            <person name="Pollastro S."/>
            <person name="Abate D."/>
            <person name="Faretra F."/>
            <person name="Romanazzi G."/>
        </authorList>
    </citation>
    <scope>NUCLEOTIDE SEQUENCE [LARGE SCALE GENOMIC DNA]</scope>
    <source>
        <strain evidence="15 16">Mfrg269</strain>
    </source>
</reference>
<evidence type="ECO:0000256" key="3">
    <source>
        <dbReference type="ARBA" id="ARBA00022729"/>
    </source>
</evidence>
<evidence type="ECO:0000313" key="16">
    <source>
        <dbReference type="Proteomes" id="UP000249056"/>
    </source>
</evidence>
<keyword evidence="5" id="KW-0146">Chitin degradation</keyword>
<protein>
    <recommendedName>
        <fullName evidence="2">chitinase</fullName>
        <ecNumber evidence="2">3.2.1.14</ecNumber>
    </recommendedName>
</protein>
<evidence type="ECO:0000256" key="5">
    <source>
        <dbReference type="ARBA" id="ARBA00023024"/>
    </source>
</evidence>
<organism evidence="15 16">
    <name type="scientific">Monilinia fructigena</name>
    <dbReference type="NCBI Taxonomy" id="38457"/>
    <lineage>
        <taxon>Eukaryota</taxon>
        <taxon>Fungi</taxon>
        <taxon>Dikarya</taxon>
        <taxon>Ascomycota</taxon>
        <taxon>Pezizomycotina</taxon>
        <taxon>Leotiomycetes</taxon>
        <taxon>Helotiales</taxon>
        <taxon>Sclerotiniaceae</taxon>
        <taxon>Monilinia</taxon>
    </lineage>
</organism>